<reference evidence="1 2" key="1">
    <citation type="submission" date="2015-05" db="EMBL/GenBank/DDBJ databases">
        <title>Evolution of Trichinella species and genotypes.</title>
        <authorList>
            <person name="Korhonen P.K."/>
            <person name="Edoardo P."/>
            <person name="Giuseppe L.R."/>
            <person name="Gasser R.B."/>
        </authorList>
    </citation>
    <scope>NUCLEOTIDE SEQUENCE [LARGE SCALE GENOMIC DNA]</scope>
    <source>
        <strain evidence="1">ISS10</strain>
    </source>
</reference>
<comment type="caution">
    <text evidence="1">The sequence shown here is derived from an EMBL/GenBank/DDBJ whole genome shotgun (WGS) entry which is preliminary data.</text>
</comment>
<organism evidence="1 2">
    <name type="scientific">Trichinella nativa</name>
    <dbReference type="NCBI Taxonomy" id="6335"/>
    <lineage>
        <taxon>Eukaryota</taxon>
        <taxon>Metazoa</taxon>
        <taxon>Ecdysozoa</taxon>
        <taxon>Nematoda</taxon>
        <taxon>Enoplea</taxon>
        <taxon>Dorylaimia</taxon>
        <taxon>Trichinellida</taxon>
        <taxon>Trichinellidae</taxon>
        <taxon>Trichinella</taxon>
    </lineage>
</organism>
<dbReference type="Proteomes" id="UP000054721">
    <property type="component" value="Unassembled WGS sequence"/>
</dbReference>
<gene>
    <name evidence="1" type="ORF">T02_12829</name>
</gene>
<dbReference type="EMBL" id="JYDW01003889">
    <property type="protein sequence ID" value="KRZ36524.1"/>
    <property type="molecule type" value="Genomic_DNA"/>
</dbReference>
<evidence type="ECO:0000313" key="1">
    <source>
        <dbReference type="EMBL" id="KRZ36524.1"/>
    </source>
</evidence>
<name>A0A0V1JNH4_9BILA</name>
<accession>A0A0V1JNH4</accession>
<dbReference type="AlphaFoldDB" id="A0A0V1JNH4"/>
<sequence>MLNISLGASWPFDIPQLRIPCLSLYHIFNRDW</sequence>
<keyword evidence="2" id="KW-1185">Reference proteome</keyword>
<evidence type="ECO:0000313" key="2">
    <source>
        <dbReference type="Proteomes" id="UP000054721"/>
    </source>
</evidence>
<protein>
    <submittedName>
        <fullName evidence="1">Uncharacterized protein</fullName>
    </submittedName>
</protein>
<proteinExistence type="predicted"/>